<dbReference type="EMBL" id="PUIB01000017">
    <property type="protein sequence ID" value="PQO33672.1"/>
    <property type="molecule type" value="Genomic_DNA"/>
</dbReference>
<sequence length="73" mass="8661">MFKFARSVSDKEVEERTNRLEEIYDVCGGWNDLSHFIADDVRKGAVLDCVIQAWRFFFRDMDRESLKTLRNPS</sequence>
<comment type="caution">
    <text evidence="1">The sequence shown here is derived from an EMBL/GenBank/DDBJ whole genome shotgun (WGS) entry which is preliminary data.</text>
</comment>
<dbReference type="AlphaFoldDB" id="A0A2S8FNA5"/>
<evidence type="ECO:0000313" key="1">
    <source>
        <dbReference type="EMBL" id="PQO33672.1"/>
    </source>
</evidence>
<protein>
    <submittedName>
        <fullName evidence="1">Uncharacterized protein</fullName>
    </submittedName>
</protein>
<proteinExistence type="predicted"/>
<reference evidence="1 2" key="1">
    <citation type="submission" date="2018-02" db="EMBL/GenBank/DDBJ databases">
        <title>Comparative genomes isolates from brazilian mangrove.</title>
        <authorList>
            <person name="Araujo J.E."/>
            <person name="Taketani R.G."/>
            <person name="Silva M.C.P."/>
            <person name="Loureco M.V."/>
            <person name="Andreote F.D."/>
        </authorList>
    </citation>
    <scope>NUCLEOTIDE SEQUENCE [LARGE SCALE GENOMIC DNA]</scope>
    <source>
        <strain evidence="1 2">NAP PRIS-MGV</strain>
    </source>
</reference>
<name>A0A2S8FNA5_9BACT</name>
<organism evidence="1 2">
    <name type="scientific">Blastopirellula marina</name>
    <dbReference type="NCBI Taxonomy" id="124"/>
    <lineage>
        <taxon>Bacteria</taxon>
        <taxon>Pseudomonadati</taxon>
        <taxon>Planctomycetota</taxon>
        <taxon>Planctomycetia</taxon>
        <taxon>Pirellulales</taxon>
        <taxon>Pirellulaceae</taxon>
        <taxon>Blastopirellula</taxon>
    </lineage>
</organism>
<gene>
    <name evidence="1" type="ORF">C5Y98_15660</name>
</gene>
<accession>A0A2S8FNA5</accession>
<evidence type="ECO:0000313" key="2">
    <source>
        <dbReference type="Proteomes" id="UP000239388"/>
    </source>
</evidence>
<dbReference type="Proteomes" id="UP000239388">
    <property type="component" value="Unassembled WGS sequence"/>
</dbReference>